<evidence type="ECO:0000313" key="6">
    <source>
        <dbReference type="EMBL" id="CEM31270.1"/>
    </source>
</evidence>
<dbReference type="SMART" id="SM00184">
    <property type="entry name" value="RING"/>
    <property type="match status" value="1"/>
</dbReference>
<evidence type="ECO:0000256" key="3">
    <source>
        <dbReference type="ARBA" id="ARBA00022833"/>
    </source>
</evidence>
<dbReference type="PROSITE" id="PS50089">
    <property type="entry name" value="ZF_RING_2"/>
    <property type="match status" value="1"/>
</dbReference>
<dbReference type="InterPro" id="IPR001841">
    <property type="entry name" value="Znf_RING"/>
</dbReference>
<keyword evidence="1" id="KW-0479">Metal-binding</keyword>
<dbReference type="AlphaFoldDB" id="A0A0G4GM53"/>
<dbReference type="PROSITE" id="PS00518">
    <property type="entry name" value="ZF_RING_1"/>
    <property type="match status" value="1"/>
</dbReference>
<evidence type="ECO:0000256" key="1">
    <source>
        <dbReference type="ARBA" id="ARBA00022723"/>
    </source>
</evidence>
<dbReference type="VEuPathDB" id="CryptoDB:Vbra_10073"/>
<dbReference type="PhylomeDB" id="A0A0G4GM53"/>
<proteinExistence type="predicted"/>
<reference evidence="6 7" key="1">
    <citation type="submission" date="2014-11" db="EMBL/GenBank/DDBJ databases">
        <authorList>
            <person name="Zhu J."/>
            <person name="Qi W."/>
            <person name="Song R."/>
        </authorList>
    </citation>
    <scope>NUCLEOTIDE SEQUENCE [LARGE SCALE GENOMIC DNA]</scope>
</reference>
<dbReference type="Gene3D" id="3.30.40.10">
    <property type="entry name" value="Zinc/RING finger domain, C3HC4 (zinc finger)"/>
    <property type="match status" value="1"/>
</dbReference>
<evidence type="ECO:0000313" key="7">
    <source>
        <dbReference type="Proteomes" id="UP000041254"/>
    </source>
</evidence>
<evidence type="ECO:0000256" key="4">
    <source>
        <dbReference type="PROSITE-ProRule" id="PRU00175"/>
    </source>
</evidence>
<dbReference type="PANTHER" id="PTHR47156:SF10">
    <property type="entry name" value="E3 UBIQUITIN-PROTEIN LIGASE TRIM-21-RELATED"/>
    <property type="match status" value="1"/>
</dbReference>
<name>A0A0G4GM53_VITBC</name>
<dbReference type="Pfam" id="PF13445">
    <property type="entry name" value="zf-RING_UBOX"/>
    <property type="match status" value="1"/>
</dbReference>
<dbReference type="InterPro" id="IPR027370">
    <property type="entry name" value="Znf-RING_euk"/>
</dbReference>
<dbReference type="Proteomes" id="UP000041254">
    <property type="component" value="Unassembled WGS sequence"/>
</dbReference>
<feature type="domain" description="RING-type" evidence="5">
    <location>
        <begin position="8"/>
        <end position="56"/>
    </location>
</feature>
<sequence length="334" mass="36679">MDEDAFTCAVCSNPYTSCPYDLRLREPRVLRCGHTFCAHCIRELQRRAENGRIECPNRCEETTPVDPGESGVKNYTLLKAVADKEQDDQHRVTVLRKCASGACSLSLLEVAMVVEMGHLDQEIDAEAGLSSMRRQLHTLMTSLIAGSMLTRLQGLLICRWIPTHRPLRLLSRVTRDGPSHADLLRCVGNAKPLVFVVKRDIYMFGVFASAAIRPPDNPAAVNEYGCAMWEFSLAGHFDTPTLMDDIDPEFGRLEVAGGQNAPMLRVDGLTFGVDGQDVSSCNHSCGRIVGYDMPDGYRGKADGDNNALLAGSDQLESPHGEFFTADDLEVLTVG</sequence>
<evidence type="ECO:0000259" key="5">
    <source>
        <dbReference type="PROSITE" id="PS50089"/>
    </source>
</evidence>
<organism evidence="6 7">
    <name type="scientific">Vitrella brassicaformis (strain CCMP3155)</name>
    <dbReference type="NCBI Taxonomy" id="1169540"/>
    <lineage>
        <taxon>Eukaryota</taxon>
        <taxon>Sar</taxon>
        <taxon>Alveolata</taxon>
        <taxon>Colpodellida</taxon>
        <taxon>Vitrellaceae</taxon>
        <taxon>Vitrella</taxon>
    </lineage>
</organism>
<dbReference type="InterPro" id="IPR052667">
    <property type="entry name" value="E3_ubiquitin-ligase_RING"/>
</dbReference>
<dbReference type="EMBL" id="CDMY01000718">
    <property type="protein sequence ID" value="CEM31270.1"/>
    <property type="molecule type" value="Genomic_DNA"/>
</dbReference>
<dbReference type="GO" id="GO:0008270">
    <property type="term" value="F:zinc ion binding"/>
    <property type="evidence" value="ECO:0007669"/>
    <property type="project" value="UniProtKB-KW"/>
</dbReference>
<dbReference type="PANTHER" id="PTHR47156">
    <property type="entry name" value="PROTEIN CBG20824"/>
    <property type="match status" value="1"/>
</dbReference>
<keyword evidence="3" id="KW-0862">Zinc</keyword>
<dbReference type="SUPFAM" id="SSF57850">
    <property type="entry name" value="RING/U-box"/>
    <property type="match status" value="1"/>
</dbReference>
<keyword evidence="7" id="KW-1185">Reference proteome</keyword>
<evidence type="ECO:0000256" key="2">
    <source>
        <dbReference type="ARBA" id="ARBA00022771"/>
    </source>
</evidence>
<dbReference type="InterPro" id="IPR013083">
    <property type="entry name" value="Znf_RING/FYVE/PHD"/>
</dbReference>
<dbReference type="InParanoid" id="A0A0G4GM53"/>
<dbReference type="InterPro" id="IPR017907">
    <property type="entry name" value="Znf_RING_CS"/>
</dbReference>
<accession>A0A0G4GM53</accession>
<gene>
    <name evidence="6" type="ORF">Vbra_10073</name>
</gene>
<protein>
    <recommendedName>
        <fullName evidence="5">RING-type domain-containing protein</fullName>
    </recommendedName>
</protein>
<dbReference type="OrthoDB" id="5876225at2759"/>
<keyword evidence="2 4" id="KW-0863">Zinc-finger</keyword>